<dbReference type="AlphaFoldDB" id="A0A7J8RHM9"/>
<feature type="compositionally biased region" description="Polar residues" evidence="1">
    <location>
        <begin position="531"/>
        <end position="541"/>
    </location>
</feature>
<comment type="caution">
    <text evidence="3">The sequence shown here is derived from an EMBL/GenBank/DDBJ whole genome shotgun (WGS) entry which is preliminary data.</text>
</comment>
<dbReference type="Proteomes" id="UP000593561">
    <property type="component" value="Unassembled WGS sequence"/>
</dbReference>
<evidence type="ECO:0000259" key="2">
    <source>
        <dbReference type="Pfam" id="PF10536"/>
    </source>
</evidence>
<evidence type="ECO:0000313" key="4">
    <source>
        <dbReference type="Proteomes" id="UP000593561"/>
    </source>
</evidence>
<name>A0A7J8RHM9_GOSDV</name>
<dbReference type="Pfam" id="PF10536">
    <property type="entry name" value="PMD"/>
    <property type="match status" value="1"/>
</dbReference>
<dbReference type="PANTHER" id="PTHR46033:SF8">
    <property type="entry name" value="PROTEIN MAINTENANCE OF MERISTEMS-LIKE"/>
    <property type="match status" value="1"/>
</dbReference>
<dbReference type="GO" id="GO:0010073">
    <property type="term" value="P:meristem maintenance"/>
    <property type="evidence" value="ECO:0007669"/>
    <property type="project" value="InterPro"/>
</dbReference>
<feature type="region of interest" description="Disordered" evidence="1">
    <location>
        <begin position="378"/>
        <end position="399"/>
    </location>
</feature>
<evidence type="ECO:0000313" key="3">
    <source>
        <dbReference type="EMBL" id="MBA0613359.1"/>
    </source>
</evidence>
<proteinExistence type="predicted"/>
<accession>A0A7J8RHM9</accession>
<dbReference type="InterPro" id="IPR044824">
    <property type="entry name" value="MAIN-like"/>
</dbReference>
<sequence>MNNNVEDEQQLEERVCMQLKEIETTGLMALNQERVGGDFWGFSLPAICMLAPVASALVATPQFSTSTTTPAEYRILEAYIRNLPSHPSPLIEPYLRDAGFSYVALVGRGCKLDSTLISVLVERWRPETHIFHLPCGECTITLEDVQLQLELPVDGSVVTRSVHAADWRDVCAELLGRVPETIFRARMEISWLRRNFSGLDEDSTEVQREQHAWAYFLQIIGGILMPDKSQNLVHLRWNHQPSYVGLLNELRDIRLLLYQQSEAEFEWMPYEDLTIQECIPSKFLVTSNIWHVKLPLVVYATVEMHKSDRVLRQFGFRQLIPVALQGLDDLYPIDLWGRMDENWLVFHAQYINMWNNRYEFLPTREVIIAPELACDPKRPRRAPINPTSSEASPSSTLMQEPTPMAAPPLVTISRLILVHILTLSFSHKHHIATTFFCFYFDASFVFGPLFVTYDTLMPSTFSTATIPTTTYRSFMIRAPIEHSVVMPSVYGTQYSYTPTPMVSQTPPGSFFYQGGSSSQPPIPRLEDVRWQSRSNRSQSTIDKGEEYERPRP</sequence>
<evidence type="ECO:0000256" key="1">
    <source>
        <dbReference type="SAM" id="MobiDB-lite"/>
    </source>
</evidence>
<protein>
    <recommendedName>
        <fullName evidence="2">Aminotransferase-like plant mobile domain-containing protein</fullName>
    </recommendedName>
</protein>
<organism evidence="3 4">
    <name type="scientific">Gossypium davidsonii</name>
    <name type="common">Davidson's cotton</name>
    <name type="synonym">Gossypium klotzschianum subsp. davidsonii</name>
    <dbReference type="NCBI Taxonomy" id="34287"/>
    <lineage>
        <taxon>Eukaryota</taxon>
        <taxon>Viridiplantae</taxon>
        <taxon>Streptophyta</taxon>
        <taxon>Embryophyta</taxon>
        <taxon>Tracheophyta</taxon>
        <taxon>Spermatophyta</taxon>
        <taxon>Magnoliopsida</taxon>
        <taxon>eudicotyledons</taxon>
        <taxon>Gunneridae</taxon>
        <taxon>Pentapetalae</taxon>
        <taxon>rosids</taxon>
        <taxon>malvids</taxon>
        <taxon>Malvales</taxon>
        <taxon>Malvaceae</taxon>
        <taxon>Malvoideae</taxon>
        <taxon>Gossypium</taxon>
    </lineage>
</organism>
<gene>
    <name evidence="3" type="ORF">Godav_013804</name>
</gene>
<dbReference type="EMBL" id="JABFAC010000005">
    <property type="protein sequence ID" value="MBA0613359.1"/>
    <property type="molecule type" value="Genomic_DNA"/>
</dbReference>
<keyword evidence="4" id="KW-1185">Reference proteome</keyword>
<feature type="domain" description="Aminotransferase-like plant mobile" evidence="2">
    <location>
        <begin position="110"/>
        <end position="235"/>
    </location>
</feature>
<feature type="compositionally biased region" description="Basic and acidic residues" evidence="1">
    <location>
        <begin position="542"/>
        <end position="552"/>
    </location>
</feature>
<dbReference type="InterPro" id="IPR019557">
    <property type="entry name" value="AminoTfrase-like_pln_mobile"/>
</dbReference>
<feature type="region of interest" description="Disordered" evidence="1">
    <location>
        <begin position="513"/>
        <end position="552"/>
    </location>
</feature>
<reference evidence="3 4" key="1">
    <citation type="journal article" date="2019" name="Genome Biol. Evol.">
        <title>Insights into the evolution of the New World diploid cottons (Gossypium, subgenus Houzingenia) based on genome sequencing.</title>
        <authorList>
            <person name="Grover C.E."/>
            <person name="Arick M.A. 2nd"/>
            <person name="Thrash A."/>
            <person name="Conover J.L."/>
            <person name="Sanders W.S."/>
            <person name="Peterson D.G."/>
            <person name="Frelichowski J.E."/>
            <person name="Scheffler J.A."/>
            <person name="Scheffler B.E."/>
            <person name="Wendel J.F."/>
        </authorList>
    </citation>
    <scope>NUCLEOTIDE SEQUENCE [LARGE SCALE GENOMIC DNA]</scope>
    <source>
        <strain evidence="3">27</strain>
        <tissue evidence="3">Leaf</tissue>
    </source>
</reference>
<feature type="compositionally biased region" description="Polar residues" evidence="1">
    <location>
        <begin position="385"/>
        <end position="399"/>
    </location>
</feature>
<dbReference type="PANTHER" id="PTHR46033">
    <property type="entry name" value="PROTEIN MAIN-LIKE 2"/>
    <property type="match status" value="1"/>
</dbReference>